<dbReference type="GeneID" id="33556314"/>
<dbReference type="InterPro" id="IPR034001">
    <property type="entry name" value="ABCG_PDR_1"/>
</dbReference>
<dbReference type="STRING" id="4999.A0A1Y1UUD9"/>
<dbReference type="GO" id="GO:0140359">
    <property type="term" value="F:ABC-type transporter activity"/>
    <property type="evidence" value="ECO:0007669"/>
    <property type="project" value="InterPro"/>
</dbReference>
<organism evidence="13 14">
    <name type="scientific">Kockovaella imperatae</name>
    <dbReference type="NCBI Taxonomy" id="4999"/>
    <lineage>
        <taxon>Eukaryota</taxon>
        <taxon>Fungi</taxon>
        <taxon>Dikarya</taxon>
        <taxon>Basidiomycota</taxon>
        <taxon>Agaricomycotina</taxon>
        <taxon>Tremellomycetes</taxon>
        <taxon>Tremellales</taxon>
        <taxon>Cuniculitremaceae</taxon>
        <taxon>Kockovaella</taxon>
    </lineage>
</organism>
<feature type="transmembrane region" description="Helical" evidence="11">
    <location>
        <begin position="599"/>
        <end position="617"/>
    </location>
</feature>
<dbReference type="SUPFAM" id="SSF52540">
    <property type="entry name" value="P-loop containing nucleoside triphosphate hydrolases"/>
    <property type="match status" value="2"/>
</dbReference>
<evidence type="ECO:0000256" key="10">
    <source>
        <dbReference type="SAM" id="MobiDB-lite"/>
    </source>
</evidence>
<feature type="domain" description="ABC transporter" evidence="12">
    <location>
        <begin position="201"/>
        <end position="453"/>
    </location>
</feature>
<dbReference type="Pfam" id="PF01061">
    <property type="entry name" value="ABC2_membrane"/>
    <property type="match status" value="2"/>
</dbReference>
<dbReference type="InterPro" id="IPR017871">
    <property type="entry name" value="ABC_transporter-like_CS"/>
</dbReference>
<gene>
    <name evidence="13" type="ORF">BD324DRAFT_613551</name>
</gene>
<dbReference type="SMART" id="SM00382">
    <property type="entry name" value="AAA"/>
    <property type="match status" value="2"/>
</dbReference>
<dbReference type="Pfam" id="PF06422">
    <property type="entry name" value="PDR_CDR"/>
    <property type="match status" value="1"/>
</dbReference>
<feature type="compositionally biased region" description="Basic and acidic residues" evidence="10">
    <location>
        <begin position="59"/>
        <end position="68"/>
    </location>
</feature>
<evidence type="ECO:0000313" key="14">
    <source>
        <dbReference type="Proteomes" id="UP000193218"/>
    </source>
</evidence>
<evidence type="ECO:0000256" key="7">
    <source>
        <dbReference type="ARBA" id="ARBA00022989"/>
    </source>
</evidence>
<feature type="transmembrane region" description="Helical" evidence="11">
    <location>
        <begin position="1497"/>
        <end position="1518"/>
    </location>
</feature>
<feature type="transmembrane region" description="Helical" evidence="11">
    <location>
        <begin position="1261"/>
        <end position="1280"/>
    </location>
</feature>
<reference evidence="13 14" key="1">
    <citation type="submission" date="2017-03" db="EMBL/GenBank/DDBJ databases">
        <title>Widespread Adenine N6-methylation of Active Genes in Fungi.</title>
        <authorList>
            <consortium name="DOE Joint Genome Institute"/>
            <person name="Mondo S.J."/>
            <person name="Dannebaum R.O."/>
            <person name="Kuo R.C."/>
            <person name="Louie K.B."/>
            <person name="Bewick A.J."/>
            <person name="Labutti K."/>
            <person name="Haridas S."/>
            <person name="Kuo A."/>
            <person name="Salamov A."/>
            <person name="Ahrendt S.R."/>
            <person name="Lau R."/>
            <person name="Bowen B.P."/>
            <person name="Lipzen A."/>
            <person name="Sullivan W."/>
            <person name="Andreopoulos W.B."/>
            <person name="Clum A."/>
            <person name="Lindquist E."/>
            <person name="Daum C."/>
            <person name="Northen T.R."/>
            <person name="Ramamoorthy G."/>
            <person name="Schmitz R.J."/>
            <person name="Gryganskyi A."/>
            <person name="Culley D."/>
            <person name="Magnuson J."/>
            <person name="James T.Y."/>
            <person name="O'Malley M.A."/>
            <person name="Stajich J.E."/>
            <person name="Spatafora J.W."/>
            <person name="Visel A."/>
            <person name="Grigoriev I.V."/>
        </authorList>
    </citation>
    <scope>NUCLEOTIDE SEQUENCE [LARGE SCALE GENOMIC DNA]</scope>
    <source>
        <strain evidence="13 14">NRRL Y-17943</strain>
    </source>
</reference>
<feature type="transmembrane region" description="Helical" evidence="11">
    <location>
        <begin position="706"/>
        <end position="726"/>
    </location>
</feature>
<feature type="transmembrane region" description="Helical" evidence="11">
    <location>
        <begin position="1344"/>
        <end position="1368"/>
    </location>
</feature>
<dbReference type="Pfam" id="PF19055">
    <property type="entry name" value="ABC2_membrane_7"/>
    <property type="match status" value="1"/>
</dbReference>
<keyword evidence="3" id="KW-0813">Transport</keyword>
<dbReference type="FunFam" id="3.40.50.300:FF:000054">
    <property type="entry name" value="ABC multidrug transporter atrF"/>
    <property type="match status" value="1"/>
</dbReference>
<dbReference type="Pfam" id="PF14510">
    <property type="entry name" value="ABC_trans_N"/>
    <property type="match status" value="1"/>
</dbReference>
<evidence type="ECO:0000256" key="9">
    <source>
        <dbReference type="ARBA" id="ARBA00051750"/>
    </source>
</evidence>
<dbReference type="InterPro" id="IPR043926">
    <property type="entry name" value="ABCG_dom"/>
</dbReference>
<evidence type="ECO:0000256" key="2">
    <source>
        <dbReference type="ARBA" id="ARBA00006012"/>
    </source>
</evidence>
<protein>
    <submittedName>
        <fullName evidence="13">ABC-2 type transporter-domain-containing protein</fullName>
    </submittedName>
</protein>
<dbReference type="InterPro" id="IPR010929">
    <property type="entry name" value="PDR_CDR_ABC"/>
</dbReference>
<dbReference type="OrthoDB" id="245989at2759"/>
<feature type="transmembrane region" description="Helical" evidence="11">
    <location>
        <begin position="673"/>
        <end position="694"/>
    </location>
</feature>
<dbReference type="PROSITE" id="PS00211">
    <property type="entry name" value="ABC_TRANSPORTER_1"/>
    <property type="match status" value="1"/>
</dbReference>
<keyword evidence="5" id="KW-0547">Nucleotide-binding</keyword>
<feature type="transmembrane region" description="Helical" evidence="11">
    <location>
        <begin position="1380"/>
        <end position="1402"/>
    </location>
</feature>
<sequence length="1523" mass="170285">MSGIDGSAPIEKAGDPSRQPSTEGDSSSSGGTLAEEVHGHGDDSASKGQIGMKRSAHSSLDHVAELGENRVSVRRGKEEFAALERRFSNLSQRSGELQRSTTRASNRSAALRGFSKPTKVQTNASAMSDAEAAQRAEDDKEEFDLAGVLHQGRNASDQAGIKHKQVGVVWQDLEVVGAGGLKINIRTFPNAVIEQFMMPVVKLLGVFGLKLFAPSPKTILHKNSGVLKPGEMCLVLGRPGSGCSTFLKSITNQREEFMEVNGDVNYAGVGWKEMRKYYAGEVVYNQEDDDHLPTLTVGQTIRFALETKMPKKRIPGVTDKQFKDEVLDLLLSMLNIKHTVNTVVGNAFVRGVSGGERKRVSIAEMFCSNACVASWDNSTRGLDASTALDYAKSLRLLTDIMNMTTFVSLYQAGEGIYKQFDKVLVLNESHVVYFGPADQARQYMIGLGYKDLPRQTTADYLSGCTDPNERQFAEGKDADSVPSTAERMEEAYLRSDIYQKMMQDKDEYLRASQEAVGPRQEFEQAVREQKHRGVGKKSPYTISFMAQALAIAKRQTILKFQDRFGIYTGYATSIIIALIVGSVYFQLPDAASGAFTRGGLLFLGLLFNALTSFSELPSQMMGRPILYRQVGYRFYRPAAFAVAAVAADVPYNFTNIFVFSIILYFMGGLYPSAGAYFIFLLAVFTTFMVMAGFFRSLGVATKDYNVAARLASVLISIMVTYTGYMIPVFTMKRWLFWLYYLNPLSYGYEMIFANEFSRINLKCDSTYVIPRNIPELGIEGYPDNVGPNQLCSLFGSGVGQNSVSGDAYMYAGYHYRKDHIWRNYGILLGFFCFFMFLQMLFIEIMSHGANHLAITVFKKEDKETKKLNERLAERRDAFRRGELDQDLSELKMEPQPFTWEDVNYHVPVPGGQRQLLKNVSGYVKPGSLTALMGASGAGKTTLLDVLADRKNIGVVSGDILMNGRPIGRDFQRGCGYAEQLDTHEWTTTVREAFRFSADLRQPQHVPRQEKYDYVEDIIELLELQDLADAMIGFVGFGLSVEARKRVTIGVELAAKPELLLFLDEPTSGLDGQSAYNIVRFLRKLTAAGQKILCTIHQPNALLFQSFDRLLLLQRGGETVYFGDIGPDSKVLIDYLERNGAPVPSDANPAEFMLEAIGAGSRKRMGGGDWHKKWVESPEHKATVEEIHKLRDEALAKPVEKNDNRTEYATSFWFQLKVVLARTNVALWRNADYQWTRLFAHIAIALTVTLTFLQLNDSLAALQYRVFAIFFATILPALVLAQIEPQYIMSRMTFNREASSKMYSSTIFALTQLLAEMPYSLLCATAFFLLLYFGVGFPYESYRSGYFFIMILFVEIYAVTLGQAVAALSPSIIIAALFNPFLLVILTLFCGVTAPPGTLPYFWRVWMYQLDPFTRLISGLVSTVLYNQPVVCREGEFNIFPPPDGQNCGTYAGAFADATGGYINNPNSNTDCEYCQYRVGQSFYNNLEISYGTRWRDFGIFVAYSAFNILVLLLSARFLRWQKR</sequence>
<dbReference type="PROSITE" id="PS50893">
    <property type="entry name" value="ABC_TRANSPORTER_2"/>
    <property type="match status" value="2"/>
</dbReference>
<dbReference type="InterPro" id="IPR034003">
    <property type="entry name" value="ABCG_PDR_2"/>
</dbReference>
<keyword evidence="14" id="KW-1185">Reference proteome</keyword>
<dbReference type="InterPro" id="IPR029481">
    <property type="entry name" value="ABC_trans_N"/>
</dbReference>
<feature type="transmembrane region" description="Helical" evidence="11">
    <location>
        <begin position="564"/>
        <end position="587"/>
    </location>
</feature>
<evidence type="ECO:0000256" key="8">
    <source>
        <dbReference type="ARBA" id="ARBA00023136"/>
    </source>
</evidence>
<dbReference type="InterPro" id="IPR003439">
    <property type="entry name" value="ABC_transporter-like_ATP-bd"/>
</dbReference>
<evidence type="ECO:0000256" key="1">
    <source>
        <dbReference type="ARBA" id="ARBA00004141"/>
    </source>
</evidence>
<dbReference type="GO" id="GO:0005524">
    <property type="term" value="F:ATP binding"/>
    <property type="evidence" value="ECO:0007669"/>
    <property type="project" value="UniProtKB-KW"/>
</dbReference>
<keyword evidence="7 11" id="KW-1133">Transmembrane helix</keyword>
<feature type="transmembrane region" description="Helical" evidence="11">
    <location>
        <begin position="1301"/>
        <end position="1332"/>
    </location>
</feature>
<keyword evidence="8 11" id="KW-0472">Membrane</keyword>
<comment type="subcellular location">
    <subcellularLocation>
        <location evidence="1">Membrane</location>
        <topology evidence="1">Multi-pass membrane protein</topology>
    </subcellularLocation>
</comment>
<dbReference type="EMBL" id="NBSH01000001">
    <property type="protein sequence ID" value="ORX41184.1"/>
    <property type="molecule type" value="Genomic_DNA"/>
</dbReference>
<dbReference type="Proteomes" id="UP000193218">
    <property type="component" value="Unassembled WGS sequence"/>
</dbReference>
<keyword evidence="6" id="KW-0067">ATP-binding</keyword>
<dbReference type="CDD" id="cd03233">
    <property type="entry name" value="ABCG_PDR_domain1"/>
    <property type="match status" value="1"/>
</dbReference>
<feature type="compositionally biased region" description="Basic and acidic residues" evidence="10">
    <location>
        <begin position="35"/>
        <end position="45"/>
    </location>
</feature>
<comment type="catalytic activity">
    <reaction evidence="9">
        <text>itraconazole(in) + ATP + H2O = itraconazole(out) + ADP + phosphate + H(+)</text>
        <dbReference type="Rhea" id="RHEA:33503"/>
        <dbReference type="ChEBI" id="CHEBI:6076"/>
        <dbReference type="ChEBI" id="CHEBI:15377"/>
        <dbReference type="ChEBI" id="CHEBI:15378"/>
        <dbReference type="ChEBI" id="CHEBI:30616"/>
        <dbReference type="ChEBI" id="CHEBI:43474"/>
        <dbReference type="ChEBI" id="CHEBI:456216"/>
    </reaction>
    <physiologicalReaction direction="left-to-right" evidence="9">
        <dbReference type="Rhea" id="RHEA:33504"/>
    </physiologicalReaction>
</comment>
<evidence type="ECO:0000313" key="13">
    <source>
        <dbReference type="EMBL" id="ORX41184.1"/>
    </source>
</evidence>
<evidence type="ECO:0000256" key="11">
    <source>
        <dbReference type="SAM" id="Phobius"/>
    </source>
</evidence>
<dbReference type="CDD" id="cd03232">
    <property type="entry name" value="ABCG_PDR_domain2"/>
    <property type="match status" value="1"/>
</dbReference>
<evidence type="ECO:0000256" key="4">
    <source>
        <dbReference type="ARBA" id="ARBA00022692"/>
    </source>
</evidence>
<keyword evidence="4 11" id="KW-0812">Transmembrane</keyword>
<proteinExistence type="inferred from homology"/>
<evidence type="ECO:0000256" key="6">
    <source>
        <dbReference type="ARBA" id="ARBA00022840"/>
    </source>
</evidence>
<name>A0A1Y1UUD9_9TREE</name>
<comment type="similarity">
    <text evidence="2">Belongs to the ABC transporter superfamily. ABCG family. PDR (TC 3.A.1.205) subfamily.</text>
</comment>
<evidence type="ECO:0000256" key="3">
    <source>
        <dbReference type="ARBA" id="ARBA00022448"/>
    </source>
</evidence>
<dbReference type="InParanoid" id="A0A1Y1UUD9"/>
<dbReference type="InterPro" id="IPR013525">
    <property type="entry name" value="ABC2_TM"/>
</dbReference>
<comment type="caution">
    <text evidence="13">The sequence shown here is derived from an EMBL/GenBank/DDBJ whole genome shotgun (WGS) entry which is preliminary data.</text>
</comment>
<dbReference type="Pfam" id="PF00005">
    <property type="entry name" value="ABC_tran"/>
    <property type="match status" value="2"/>
</dbReference>
<dbReference type="Gene3D" id="3.40.50.300">
    <property type="entry name" value="P-loop containing nucleotide triphosphate hydrolases"/>
    <property type="match status" value="2"/>
</dbReference>
<feature type="transmembrane region" description="Helical" evidence="11">
    <location>
        <begin position="638"/>
        <end position="667"/>
    </location>
</feature>
<feature type="region of interest" description="Disordered" evidence="10">
    <location>
        <begin position="1"/>
        <end position="68"/>
    </location>
</feature>
<dbReference type="RefSeq" id="XP_021874863.1">
    <property type="nucleotide sequence ID" value="XM_022014506.1"/>
</dbReference>
<evidence type="ECO:0000259" key="12">
    <source>
        <dbReference type="PROSITE" id="PS50893"/>
    </source>
</evidence>
<feature type="transmembrane region" description="Helical" evidence="11">
    <location>
        <begin position="824"/>
        <end position="842"/>
    </location>
</feature>
<feature type="domain" description="ABC transporter" evidence="12">
    <location>
        <begin position="897"/>
        <end position="1139"/>
    </location>
</feature>
<dbReference type="InterPro" id="IPR027417">
    <property type="entry name" value="P-loop_NTPase"/>
</dbReference>
<dbReference type="InterPro" id="IPR003593">
    <property type="entry name" value="AAA+_ATPase"/>
</dbReference>
<accession>A0A1Y1UUD9</accession>
<evidence type="ECO:0000256" key="5">
    <source>
        <dbReference type="ARBA" id="ARBA00022741"/>
    </source>
</evidence>
<dbReference type="GO" id="GO:0016887">
    <property type="term" value="F:ATP hydrolysis activity"/>
    <property type="evidence" value="ECO:0007669"/>
    <property type="project" value="InterPro"/>
</dbReference>
<dbReference type="PANTHER" id="PTHR19241">
    <property type="entry name" value="ATP-BINDING CASSETTE TRANSPORTER"/>
    <property type="match status" value="1"/>
</dbReference>
<dbReference type="GO" id="GO:0016020">
    <property type="term" value="C:membrane"/>
    <property type="evidence" value="ECO:0007669"/>
    <property type="project" value="UniProtKB-SubCell"/>
</dbReference>